<proteinExistence type="inferred from homology"/>
<keyword evidence="9" id="KW-1185">Reference proteome</keyword>
<comment type="caution">
    <text evidence="8">The sequence shown here is derived from an EMBL/GenBank/DDBJ whole genome shotgun (WGS) entry which is preliminary data.</text>
</comment>
<reference evidence="8 9" key="1">
    <citation type="submission" date="2022-05" db="EMBL/GenBank/DDBJ databases">
        <title>Genome Sequencing of Bee-Associated Microbes.</title>
        <authorList>
            <person name="Dunlap C."/>
        </authorList>
    </citation>
    <scope>NUCLEOTIDE SEQUENCE [LARGE SCALE GENOMIC DNA]</scope>
    <source>
        <strain evidence="8 9">NRRL B-14421</strain>
    </source>
</reference>
<dbReference type="RefSeq" id="WP_268614619.1">
    <property type="nucleotide sequence ID" value="NZ_JAMDMX010000027.1"/>
</dbReference>
<evidence type="ECO:0000256" key="2">
    <source>
        <dbReference type="ARBA" id="ARBA00009784"/>
    </source>
</evidence>
<evidence type="ECO:0000256" key="1">
    <source>
        <dbReference type="ARBA" id="ARBA00004651"/>
    </source>
</evidence>
<gene>
    <name evidence="8" type="ORF">M5X19_09265</name>
</gene>
<keyword evidence="4 7" id="KW-0812">Transmembrane</keyword>
<dbReference type="Pfam" id="PF01914">
    <property type="entry name" value="MarC"/>
    <property type="match status" value="1"/>
</dbReference>
<keyword evidence="5 7" id="KW-1133">Transmembrane helix</keyword>
<dbReference type="EMBL" id="JAMDMX010000027">
    <property type="protein sequence ID" value="MCY9693082.1"/>
    <property type="molecule type" value="Genomic_DNA"/>
</dbReference>
<evidence type="ECO:0000256" key="7">
    <source>
        <dbReference type="RuleBase" id="RU362048"/>
    </source>
</evidence>
<evidence type="ECO:0000313" key="9">
    <source>
        <dbReference type="Proteomes" id="UP001527099"/>
    </source>
</evidence>
<dbReference type="InterPro" id="IPR002771">
    <property type="entry name" value="Multi_antbiot-R_MarC"/>
</dbReference>
<comment type="caution">
    <text evidence="7">Lacks conserved residue(s) required for the propagation of feature annotation.</text>
</comment>
<sequence>MDLYTSFLLLSLTSFFTLINPLAIMPIFMSMTADLESQKKVHTARKAVVVSFFTLLIFQQRANGYFTFSTFQLTV</sequence>
<comment type="similarity">
    <text evidence="2 7">Belongs to the UPF0056 (MarC) family.</text>
</comment>
<evidence type="ECO:0000256" key="3">
    <source>
        <dbReference type="ARBA" id="ARBA00022475"/>
    </source>
</evidence>
<comment type="subcellular location">
    <subcellularLocation>
        <location evidence="1 7">Cell membrane</location>
        <topology evidence="1 7">Multi-pass membrane protein</topology>
    </subcellularLocation>
</comment>
<evidence type="ECO:0000256" key="6">
    <source>
        <dbReference type="ARBA" id="ARBA00023136"/>
    </source>
</evidence>
<feature type="transmembrane region" description="Helical" evidence="7">
    <location>
        <begin position="6"/>
        <end position="29"/>
    </location>
</feature>
<name>A0ABT4GA75_9BACL</name>
<evidence type="ECO:0000313" key="8">
    <source>
        <dbReference type="EMBL" id="MCY9693082.1"/>
    </source>
</evidence>
<dbReference type="Proteomes" id="UP001527099">
    <property type="component" value="Unassembled WGS sequence"/>
</dbReference>
<keyword evidence="3" id="KW-1003">Cell membrane</keyword>
<keyword evidence="6 7" id="KW-0472">Membrane</keyword>
<organism evidence="8 9">
    <name type="scientific">Paenibacillus alginolyticus</name>
    <dbReference type="NCBI Taxonomy" id="59839"/>
    <lineage>
        <taxon>Bacteria</taxon>
        <taxon>Bacillati</taxon>
        <taxon>Bacillota</taxon>
        <taxon>Bacilli</taxon>
        <taxon>Bacillales</taxon>
        <taxon>Paenibacillaceae</taxon>
        <taxon>Paenibacillus</taxon>
    </lineage>
</organism>
<protein>
    <recommendedName>
        <fullName evidence="7">UPF0056 membrane protein</fullName>
    </recommendedName>
</protein>
<evidence type="ECO:0000256" key="4">
    <source>
        <dbReference type="ARBA" id="ARBA00022692"/>
    </source>
</evidence>
<accession>A0ABT4GA75</accession>
<evidence type="ECO:0000256" key="5">
    <source>
        <dbReference type="ARBA" id="ARBA00022989"/>
    </source>
</evidence>